<comment type="caution">
    <text evidence="1">The sequence shown here is derived from an EMBL/GenBank/DDBJ whole genome shotgun (WGS) entry which is preliminary data.</text>
</comment>
<keyword evidence="2" id="KW-1185">Reference proteome</keyword>
<dbReference type="EMBL" id="JAHSQO010000004">
    <property type="protein sequence ID" value="MBY8917938.1"/>
    <property type="molecule type" value="Genomic_DNA"/>
</dbReference>
<name>A0ABS7RAJ5_9HYPH</name>
<gene>
    <name evidence="1" type="ORF">KVG22_15135</name>
</gene>
<dbReference type="RefSeq" id="WP_025029273.1">
    <property type="nucleotide sequence ID" value="NZ_CBDDTB010000001.1"/>
</dbReference>
<sequence length="112" mass="12574">MCSLCGVLGCDDHWTSAIARPGIYTRNTDRLARRREAANRIRLANALLEPSRLKIAEWQGASYVLSSPTGRTQVFESLAHLWPEVEAMTARALDPLDPDFLERLKQRIEAAP</sequence>
<evidence type="ECO:0000313" key="2">
    <source>
        <dbReference type="Proteomes" id="UP000777661"/>
    </source>
</evidence>
<protein>
    <submittedName>
        <fullName evidence="1">Uncharacterized protein</fullName>
    </submittedName>
</protein>
<dbReference type="Proteomes" id="UP000777661">
    <property type="component" value="Unassembled WGS sequence"/>
</dbReference>
<reference evidence="1 2" key="1">
    <citation type="submission" date="2021-06" db="EMBL/GenBank/DDBJ databases">
        <title>Nitratireductor porphyridii sp. nov., isolated from a small marine red alga, Porphyridium purpureum in South Korea.</title>
        <authorList>
            <person name="Kim K.H."/>
            <person name="Kristyanto S."/>
            <person name="Jeon C.O."/>
        </authorList>
    </citation>
    <scope>NUCLEOTIDE SEQUENCE [LARGE SCALE GENOMIC DNA]</scope>
    <source>
        <strain evidence="1 2">R6</strain>
    </source>
</reference>
<accession>A0ABS7RAJ5</accession>
<proteinExistence type="predicted"/>
<evidence type="ECO:0000313" key="1">
    <source>
        <dbReference type="EMBL" id="MBY8917938.1"/>
    </source>
</evidence>
<organism evidence="1 2">
    <name type="scientific">Nitratireductor rhodophyticola</name>
    <dbReference type="NCBI Taxonomy" id="2854036"/>
    <lineage>
        <taxon>Bacteria</taxon>
        <taxon>Pseudomonadati</taxon>
        <taxon>Pseudomonadota</taxon>
        <taxon>Alphaproteobacteria</taxon>
        <taxon>Hyphomicrobiales</taxon>
        <taxon>Phyllobacteriaceae</taxon>
        <taxon>Nitratireductor</taxon>
    </lineage>
</organism>